<accession>A0A3M6UIY2</accession>
<gene>
    <name evidence="1" type="ORF">pdam_00000251</name>
</gene>
<dbReference type="EMBL" id="RCHS01001413">
    <property type="protein sequence ID" value="RMX53612.1"/>
    <property type="molecule type" value="Genomic_DNA"/>
</dbReference>
<name>A0A3M6UIY2_POCDA</name>
<feature type="non-terminal residue" evidence="1">
    <location>
        <position position="155"/>
    </location>
</feature>
<dbReference type="OrthoDB" id="5988574at2759"/>
<organism evidence="1 2">
    <name type="scientific">Pocillopora damicornis</name>
    <name type="common">Cauliflower coral</name>
    <name type="synonym">Millepora damicornis</name>
    <dbReference type="NCBI Taxonomy" id="46731"/>
    <lineage>
        <taxon>Eukaryota</taxon>
        <taxon>Metazoa</taxon>
        <taxon>Cnidaria</taxon>
        <taxon>Anthozoa</taxon>
        <taxon>Hexacorallia</taxon>
        <taxon>Scleractinia</taxon>
        <taxon>Astrocoeniina</taxon>
        <taxon>Pocilloporidae</taxon>
        <taxon>Pocillopora</taxon>
    </lineage>
</organism>
<sequence>MSTTSGRQNLKRELEKVTGVKRSHFRSRTSRRWSTHYRFFKTRPPCEHIDHEYLRTRCCSGKFIDDKILQTCCAGLIVIKHVMPSFCHPHYGCGRFWFDVNRERCCYGSQGVDCQDVQPTCDLTPFNQTVQACCESYYLYMIKNQNAVLDDKNRN</sequence>
<dbReference type="Proteomes" id="UP000275408">
    <property type="component" value="Unassembled WGS sequence"/>
</dbReference>
<evidence type="ECO:0000313" key="1">
    <source>
        <dbReference type="EMBL" id="RMX53612.1"/>
    </source>
</evidence>
<proteinExistence type="predicted"/>
<evidence type="ECO:0000313" key="2">
    <source>
        <dbReference type="Proteomes" id="UP000275408"/>
    </source>
</evidence>
<protein>
    <submittedName>
        <fullName evidence="1">Uncharacterized protein</fullName>
    </submittedName>
</protein>
<comment type="caution">
    <text evidence="1">The sequence shown here is derived from an EMBL/GenBank/DDBJ whole genome shotgun (WGS) entry which is preliminary data.</text>
</comment>
<dbReference type="AlphaFoldDB" id="A0A3M6UIY2"/>
<reference evidence="1 2" key="1">
    <citation type="journal article" date="2018" name="Sci. Rep.">
        <title>Comparative analysis of the Pocillopora damicornis genome highlights role of immune system in coral evolution.</title>
        <authorList>
            <person name="Cunning R."/>
            <person name="Bay R.A."/>
            <person name="Gillette P."/>
            <person name="Baker A.C."/>
            <person name="Traylor-Knowles N."/>
        </authorList>
    </citation>
    <scope>NUCLEOTIDE SEQUENCE [LARGE SCALE GENOMIC DNA]</scope>
    <source>
        <strain evidence="1">RSMAS</strain>
        <tissue evidence="1">Whole animal</tissue>
    </source>
</reference>
<keyword evidence="2" id="KW-1185">Reference proteome</keyword>